<feature type="compositionally biased region" description="Low complexity" evidence="1">
    <location>
        <begin position="366"/>
        <end position="375"/>
    </location>
</feature>
<feature type="region of interest" description="Disordered" evidence="1">
    <location>
        <begin position="263"/>
        <end position="282"/>
    </location>
</feature>
<dbReference type="EMBL" id="LFIV01000141">
    <property type="protein sequence ID" value="KZL67689.1"/>
    <property type="molecule type" value="Genomic_DNA"/>
</dbReference>
<sequence>MALTQFKKLDVQSMERLYEKKEQKRRQRAEQKRQREREEQQQQHQQKQAQLQSTTLATVLGQNVGVLGATEAQITSWASSELFASFGNLDFASDGNLGIAEAYTHCDVAPTLESLAPSCEIGGIVSTIPKPTFSDDINSNSAFWFSCVPLPSQPSTEQAPHEEANPSSAEELSLASGLVRRATGQLRLTNSVASGMNASVVEVEDNGDSSESCDADETSDDGKGSDDDDVDVENCDQDMAVPVSELAEKYPLGSPVLHVLSESNSAAPNCPESPSIARDPFLSDTAKAPVGSLCGFKEPQTGDFSLPTPASDHAPDSGQGGHIATCRKKRRGEPTEGGRESHDLRPAKRMRPRKVDSGTESPALPPRTLRALPSRVPAEKSSKRLSDEIETQPRCSAGTPERSEADDPIGLIPCGKGKLRSDASFMHDLDDTSKRSRCKKARQGRSRTISPVPSLPLNHLPRKHDQTERRGLVPPLPINTTADLPVATCYACGFSAKHLLRMINTFEALNGDGARLPDDERRTDMLELFFGFIKNYATERLPHSEPSTEKNETCKATRRGRTAEAAVGLSHSDSFKLDDDSDDNADDNDSQSDDRSDSGSSDHYPSPGSLEENVNRSKRRRWTDWDEARLRAYIEEKKELSWIAKTLQRSEPAVTQHWVIMEKQNKGTAK</sequence>
<evidence type="ECO:0008006" key="4">
    <source>
        <dbReference type="Google" id="ProtNLM"/>
    </source>
</evidence>
<organism evidence="2 3">
    <name type="scientific">Colletotrichum tofieldiae</name>
    <dbReference type="NCBI Taxonomy" id="708197"/>
    <lineage>
        <taxon>Eukaryota</taxon>
        <taxon>Fungi</taxon>
        <taxon>Dikarya</taxon>
        <taxon>Ascomycota</taxon>
        <taxon>Pezizomycotina</taxon>
        <taxon>Sordariomycetes</taxon>
        <taxon>Hypocreomycetidae</taxon>
        <taxon>Glomerellales</taxon>
        <taxon>Glomerellaceae</taxon>
        <taxon>Colletotrichum</taxon>
        <taxon>Colletotrichum spaethianum species complex</taxon>
    </lineage>
</organism>
<keyword evidence="3" id="KW-1185">Reference proteome</keyword>
<evidence type="ECO:0000256" key="1">
    <source>
        <dbReference type="SAM" id="MobiDB-lite"/>
    </source>
</evidence>
<name>A0A166QA36_9PEZI</name>
<feature type="compositionally biased region" description="Basic residues" evidence="1">
    <location>
        <begin position="435"/>
        <end position="445"/>
    </location>
</feature>
<feature type="compositionally biased region" description="Basic and acidic residues" evidence="1">
    <location>
        <begin position="541"/>
        <end position="555"/>
    </location>
</feature>
<feature type="compositionally biased region" description="Acidic residues" evidence="1">
    <location>
        <begin position="203"/>
        <end position="219"/>
    </location>
</feature>
<accession>A0A166QA36</accession>
<gene>
    <name evidence="2" type="ORF">CT0861_10006</name>
</gene>
<protein>
    <recommendedName>
        <fullName evidence="4">Myb-like domain-containing protein</fullName>
    </recommendedName>
</protein>
<evidence type="ECO:0000313" key="2">
    <source>
        <dbReference type="EMBL" id="KZL67689.1"/>
    </source>
</evidence>
<feature type="region of interest" description="Disordered" evidence="1">
    <location>
        <begin position="17"/>
        <end position="49"/>
    </location>
</feature>
<feature type="region of interest" description="Disordered" evidence="1">
    <location>
        <begin position="541"/>
        <end position="618"/>
    </location>
</feature>
<dbReference type="AlphaFoldDB" id="A0A166QA36"/>
<feature type="region of interest" description="Disordered" evidence="1">
    <location>
        <begin position="203"/>
        <end position="231"/>
    </location>
</feature>
<proteinExistence type="predicted"/>
<comment type="caution">
    <text evidence="2">The sequence shown here is derived from an EMBL/GenBank/DDBJ whole genome shotgun (WGS) entry which is preliminary data.</text>
</comment>
<evidence type="ECO:0000313" key="3">
    <source>
        <dbReference type="Proteomes" id="UP000076552"/>
    </source>
</evidence>
<feature type="region of interest" description="Disordered" evidence="1">
    <location>
        <begin position="298"/>
        <end position="409"/>
    </location>
</feature>
<feature type="compositionally biased region" description="Basic and acidic residues" evidence="1">
    <location>
        <begin position="17"/>
        <end position="41"/>
    </location>
</feature>
<feature type="region of interest" description="Disordered" evidence="1">
    <location>
        <begin position="430"/>
        <end position="474"/>
    </location>
</feature>
<feature type="compositionally biased region" description="Acidic residues" evidence="1">
    <location>
        <begin position="579"/>
        <end position="591"/>
    </location>
</feature>
<feature type="compositionally biased region" description="Basic and acidic residues" evidence="1">
    <location>
        <begin position="377"/>
        <end position="387"/>
    </location>
</feature>
<dbReference type="Proteomes" id="UP000076552">
    <property type="component" value="Unassembled WGS sequence"/>
</dbReference>
<feature type="compositionally biased region" description="Basic and acidic residues" evidence="1">
    <location>
        <begin position="332"/>
        <end position="346"/>
    </location>
</feature>
<reference evidence="2 3" key="1">
    <citation type="submission" date="2015-06" db="EMBL/GenBank/DDBJ databases">
        <title>Survival trade-offs in plant roots during colonization by closely related pathogenic and mutualistic fungi.</title>
        <authorList>
            <person name="Hacquard S."/>
            <person name="Kracher B."/>
            <person name="Hiruma K."/>
            <person name="Weinman A."/>
            <person name="Muench P."/>
            <person name="Garrido Oter R."/>
            <person name="Ver Loren van Themaat E."/>
            <person name="Dallerey J.-F."/>
            <person name="Damm U."/>
            <person name="Henrissat B."/>
            <person name="Lespinet O."/>
            <person name="Thon M."/>
            <person name="Kemen E."/>
            <person name="McHardy A.C."/>
            <person name="Schulze-Lefert P."/>
            <person name="O'Connell R.J."/>
        </authorList>
    </citation>
    <scope>NUCLEOTIDE SEQUENCE [LARGE SCALE GENOMIC DNA]</scope>
    <source>
        <strain evidence="2 3">0861</strain>
    </source>
</reference>